<dbReference type="Pfam" id="PF13458">
    <property type="entry name" value="Peripla_BP_6"/>
    <property type="match status" value="1"/>
</dbReference>
<evidence type="ECO:0000313" key="9">
    <source>
        <dbReference type="Proteomes" id="UP000190130"/>
    </source>
</evidence>
<keyword evidence="4" id="KW-0029">Amino-acid transport</keyword>
<evidence type="ECO:0000313" key="7">
    <source>
        <dbReference type="EMBL" id="SKB61903.1"/>
    </source>
</evidence>
<dbReference type="CDD" id="cd06349">
    <property type="entry name" value="PBP1_ABC_HAAT-like"/>
    <property type="match status" value="1"/>
</dbReference>
<dbReference type="PROSITE" id="PS51318">
    <property type="entry name" value="TAT"/>
    <property type="match status" value="1"/>
</dbReference>
<evidence type="ECO:0000256" key="4">
    <source>
        <dbReference type="ARBA" id="ARBA00022970"/>
    </source>
</evidence>
<dbReference type="SUPFAM" id="SSF53822">
    <property type="entry name" value="Periplasmic binding protein-like I"/>
    <property type="match status" value="1"/>
</dbReference>
<keyword evidence="2" id="KW-0813">Transport</keyword>
<reference evidence="7 9" key="2">
    <citation type="submission" date="2017-02" db="EMBL/GenBank/DDBJ databases">
        <authorList>
            <person name="Peterson S.W."/>
        </authorList>
    </citation>
    <scope>NUCLEOTIDE SEQUENCE [LARGE SCALE GENOMIC DNA]</scope>
    <source>
        <strain evidence="7 9">DSM 9653</strain>
    </source>
</reference>
<dbReference type="EMBL" id="FUYX01000003">
    <property type="protein sequence ID" value="SKB61903.1"/>
    <property type="molecule type" value="Genomic_DNA"/>
</dbReference>
<evidence type="ECO:0000256" key="2">
    <source>
        <dbReference type="ARBA" id="ARBA00022448"/>
    </source>
</evidence>
<dbReference type="PRINTS" id="PR00337">
    <property type="entry name" value="LEUILEVALBP"/>
</dbReference>
<evidence type="ECO:0000256" key="1">
    <source>
        <dbReference type="ARBA" id="ARBA00010062"/>
    </source>
</evidence>
<dbReference type="InterPro" id="IPR028082">
    <property type="entry name" value="Peripla_BP_I"/>
</dbReference>
<evidence type="ECO:0000313" key="8">
    <source>
        <dbReference type="Proteomes" id="UP000051562"/>
    </source>
</evidence>
<sequence length="386" mass="41568">MISRRLFLQTGTATIAISTAGGFAQASEPAGEPVYLGVSGPLTGPNAQYGAQWKQGFDLALDQINGSGGIKGRPLRYLFEDTQSDPKQTVAVAQKFVADKRIVAELGDFASPASMAASPIYQRAGLVQFGLTNSHPDFTKTGDFIWSNSVSQADEQPLNAAFAVKRLGFKRIAVLHLNTDWGRTSKDHFVAAAKNLGAEIVATEGYLPEEKDFRSTLVRVRDANPDSLFLVSYYADAALIVRAARQTGLAVPVAASSSIYSPKFVELGGEAAEGVFTAARFFPADPRPEVQTFVTSFKAKYGKEPDAFNAYAYDTMVLFGQVLREAPELDRRTVRDTLARVKDVPSVVYGKASFDTKTRRVAGARNAELVVKGGSFTLWGGGKATN</sequence>
<dbReference type="AlphaFoldDB" id="A0A0Q3I836"/>
<dbReference type="InterPro" id="IPR006311">
    <property type="entry name" value="TAT_signal"/>
</dbReference>
<reference evidence="6 8" key="1">
    <citation type="submission" date="2015-10" db="EMBL/GenBank/DDBJ databases">
        <title>Draft genome of Bosea thiooxidans.</title>
        <authorList>
            <person name="Wang X."/>
        </authorList>
    </citation>
    <scope>NUCLEOTIDE SEQUENCE [LARGE SCALE GENOMIC DNA]</scope>
    <source>
        <strain evidence="6 8">CGMCC 9174</strain>
    </source>
</reference>
<dbReference type="PANTHER" id="PTHR30483:SF6">
    <property type="entry name" value="PERIPLASMIC BINDING PROTEIN OF ABC TRANSPORTER FOR NATURAL AMINO ACIDS"/>
    <property type="match status" value="1"/>
</dbReference>
<dbReference type="RefSeq" id="WP_055727476.1">
    <property type="nucleotide sequence ID" value="NZ_FUYX01000003.1"/>
</dbReference>
<proteinExistence type="inferred from homology"/>
<dbReference type="OrthoDB" id="9791590at2"/>
<protein>
    <submittedName>
        <fullName evidence="6">ABC transporter substrate-binding protein</fullName>
    </submittedName>
    <submittedName>
        <fullName evidence="7">Branched-chain amino acid transport system substrate-binding protein</fullName>
    </submittedName>
</protein>
<dbReference type="InterPro" id="IPR000709">
    <property type="entry name" value="Leu_Ile_Val-bd"/>
</dbReference>
<gene>
    <name evidence="6" type="ORF">ARD30_10180</name>
    <name evidence="7" type="ORF">SAMN05660750_01572</name>
</gene>
<dbReference type="Proteomes" id="UP000051562">
    <property type="component" value="Unassembled WGS sequence"/>
</dbReference>
<keyword evidence="3" id="KW-0732">Signal</keyword>
<keyword evidence="8" id="KW-1185">Reference proteome</keyword>
<evidence type="ECO:0000256" key="3">
    <source>
        <dbReference type="ARBA" id="ARBA00022729"/>
    </source>
</evidence>
<dbReference type="PANTHER" id="PTHR30483">
    <property type="entry name" value="LEUCINE-SPECIFIC-BINDING PROTEIN"/>
    <property type="match status" value="1"/>
</dbReference>
<dbReference type="Gene3D" id="3.40.50.2300">
    <property type="match status" value="2"/>
</dbReference>
<dbReference type="EMBL" id="LMAR01000026">
    <property type="protein sequence ID" value="KQK31192.1"/>
    <property type="molecule type" value="Genomic_DNA"/>
</dbReference>
<dbReference type="Proteomes" id="UP000190130">
    <property type="component" value="Unassembled WGS sequence"/>
</dbReference>
<dbReference type="GO" id="GO:0006865">
    <property type="term" value="P:amino acid transport"/>
    <property type="evidence" value="ECO:0007669"/>
    <property type="project" value="UniProtKB-KW"/>
</dbReference>
<accession>A0A0Q3I836</accession>
<name>A0A0Q3I836_9HYPH</name>
<evidence type="ECO:0000313" key="6">
    <source>
        <dbReference type="EMBL" id="KQK31192.1"/>
    </source>
</evidence>
<dbReference type="STRING" id="53254.SAMN05660750_01572"/>
<dbReference type="InterPro" id="IPR051010">
    <property type="entry name" value="BCAA_transport"/>
</dbReference>
<organism evidence="6 8">
    <name type="scientific">Bosea thiooxidans</name>
    <dbReference type="NCBI Taxonomy" id="53254"/>
    <lineage>
        <taxon>Bacteria</taxon>
        <taxon>Pseudomonadati</taxon>
        <taxon>Pseudomonadota</taxon>
        <taxon>Alphaproteobacteria</taxon>
        <taxon>Hyphomicrobiales</taxon>
        <taxon>Boseaceae</taxon>
        <taxon>Bosea</taxon>
    </lineage>
</organism>
<feature type="domain" description="Leucine-binding protein" evidence="5">
    <location>
        <begin position="33"/>
        <end position="361"/>
    </location>
</feature>
<evidence type="ECO:0000259" key="5">
    <source>
        <dbReference type="Pfam" id="PF13458"/>
    </source>
</evidence>
<dbReference type="InterPro" id="IPR028081">
    <property type="entry name" value="Leu-bd"/>
</dbReference>
<comment type="similarity">
    <text evidence="1">Belongs to the leucine-binding protein family.</text>
</comment>